<evidence type="ECO:0000256" key="6">
    <source>
        <dbReference type="ARBA" id="ARBA00048782"/>
    </source>
</evidence>
<reference evidence="8 9" key="1">
    <citation type="submission" date="2018-08" db="EMBL/GenBank/DDBJ databases">
        <title>Genome and evolution of the arbuscular mycorrhizal fungus Diversispora epigaea (formerly Glomus versiforme) and its bacterial endosymbionts.</title>
        <authorList>
            <person name="Sun X."/>
            <person name="Fei Z."/>
            <person name="Harrison M."/>
        </authorList>
    </citation>
    <scope>NUCLEOTIDE SEQUENCE [LARGE SCALE GENOMIC DNA]</scope>
    <source>
        <strain evidence="8 9">IT104</strain>
    </source>
</reference>
<evidence type="ECO:0000313" key="8">
    <source>
        <dbReference type="EMBL" id="RHZ55448.1"/>
    </source>
</evidence>
<protein>
    <recommendedName>
        <fullName evidence="2">peptide-methionine (S)-S-oxide reductase</fullName>
        <ecNumber evidence="2">1.8.4.11</ecNumber>
    </recommendedName>
    <alternativeName>
        <fullName evidence="4">Peptide-methionine (S)-S-oxide reductase</fullName>
    </alternativeName>
</protein>
<sequence>MSFITLNRVLNLKSILISSSGVSSRNGNHLTNSVIASNIEKATLAAGCFWGVEHIFQKHFKQFDINTKVGYIGGKTNNPTYKEVCSGKTEHAEALQIQFDPNKVSYETLVEFFYKIHDPTTSNQQGPDKGSQYRSAIFYYSTQQKEIAEKVTQKVQEKLKNERELYSGSKIVTEIIQAGEWYDAEEYHQKYLNKNPFGYECPTHFVRW</sequence>
<name>A0A397H0M9_9GLOM</name>
<dbReference type="STRING" id="1348612.A0A397H0M9"/>
<evidence type="ECO:0000256" key="1">
    <source>
        <dbReference type="ARBA" id="ARBA00005591"/>
    </source>
</evidence>
<gene>
    <name evidence="8" type="ORF">Glove_415g20</name>
</gene>
<proteinExistence type="inferred from homology"/>
<dbReference type="EMBL" id="PQFF01000368">
    <property type="protein sequence ID" value="RHZ55448.1"/>
    <property type="molecule type" value="Genomic_DNA"/>
</dbReference>
<dbReference type="GO" id="GO:0008113">
    <property type="term" value="F:peptide-methionine (S)-S-oxide reductase activity"/>
    <property type="evidence" value="ECO:0007669"/>
    <property type="project" value="UniProtKB-EC"/>
</dbReference>
<organism evidence="8 9">
    <name type="scientific">Diversispora epigaea</name>
    <dbReference type="NCBI Taxonomy" id="1348612"/>
    <lineage>
        <taxon>Eukaryota</taxon>
        <taxon>Fungi</taxon>
        <taxon>Fungi incertae sedis</taxon>
        <taxon>Mucoromycota</taxon>
        <taxon>Glomeromycotina</taxon>
        <taxon>Glomeromycetes</taxon>
        <taxon>Diversisporales</taxon>
        <taxon>Diversisporaceae</taxon>
        <taxon>Diversispora</taxon>
    </lineage>
</organism>
<dbReference type="GO" id="GO:0034599">
    <property type="term" value="P:cellular response to oxidative stress"/>
    <property type="evidence" value="ECO:0007669"/>
    <property type="project" value="UniProtKB-ARBA"/>
</dbReference>
<dbReference type="EC" id="1.8.4.11" evidence="2"/>
<dbReference type="OrthoDB" id="77405at2759"/>
<comment type="catalytic activity">
    <reaction evidence="6">
        <text>[thioredoxin]-disulfide + L-methionine + H2O = L-methionine (S)-S-oxide + [thioredoxin]-dithiol</text>
        <dbReference type="Rhea" id="RHEA:19993"/>
        <dbReference type="Rhea" id="RHEA-COMP:10698"/>
        <dbReference type="Rhea" id="RHEA-COMP:10700"/>
        <dbReference type="ChEBI" id="CHEBI:15377"/>
        <dbReference type="ChEBI" id="CHEBI:29950"/>
        <dbReference type="ChEBI" id="CHEBI:50058"/>
        <dbReference type="ChEBI" id="CHEBI:57844"/>
        <dbReference type="ChEBI" id="CHEBI:58772"/>
        <dbReference type="EC" id="1.8.4.11"/>
    </reaction>
</comment>
<evidence type="ECO:0000256" key="3">
    <source>
        <dbReference type="ARBA" id="ARBA00023002"/>
    </source>
</evidence>
<evidence type="ECO:0000256" key="4">
    <source>
        <dbReference type="ARBA" id="ARBA00030643"/>
    </source>
</evidence>
<accession>A0A397H0M9</accession>
<dbReference type="FunFam" id="3.30.1060.10:FF:000006">
    <property type="entry name" value="Peptide methionine sulfoxide reductase"/>
    <property type="match status" value="1"/>
</dbReference>
<dbReference type="InterPro" id="IPR036509">
    <property type="entry name" value="Met_Sox_Rdtase_MsrA_sf"/>
</dbReference>
<dbReference type="NCBIfam" id="TIGR00401">
    <property type="entry name" value="msrA"/>
    <property type="match status" value="1"/>
</dbReference>
<keyword evidence="9" id="KW-1185">Reference proteome</keyword>
<dbReference type="SUPFAM" id="SSF55068">
    <property type="entry name" value="Peptide methionine sulfoxide reductase"/>
    <property type="match status" value="1"/>
</dbReference>
<evidence type="ECO:0000256" key="5">
    <source>
        <dbReference type="ARBA" id="ARBA00047806"/>
    </source>
</evidence>
<comment type="catalytic activity">
    <reaction evidence="5">
        <text>L-methionyl-[protein] + [thioredoxin]-disulfide + H2O = L-methionyl-(S)-S-oxide-[protein] + [thioredoxin]-dithiol</text>
        <dbReference type="Rhea" id="RHEA:14217"/>
        <dbReference type="Rhea" id="RHEA-COMP:10698"/>
        <dbReference type="Rhea" id="RHEA-COMP:10700"/>
        <dbReference type="Rhea" id="RHEA-COMP:12313"/>
        <dbReference type="Rhea" id="RHEA-COMP:12315"/>
        <dbReference type="ChEBI" id="CHEBI:15377"/>
        <dbReference type="ChEBI" id="CHEBI:16044"/>
        <dbReference type="ChEBI" id="CHEBI:29950"/>
        <dbReference type="ChEBI" id="CHEBI:44120"/>
        <dbReference type="ChEBI" id="CHEBI:50058"/>
        <dbReference type="EC" id="1.8.4.11"/>
    </reaction>
</comment>
<evidence type="ECO:0000259" key="7">
    <source>
        <dbReference type="Pfam" id="PF01625"/>
    </source>
</evidence>
<dbReference type="AlphaFoldDB" id="A0A397H0M9"/>
<dbReference type="Gene3D" id="3.30.1060.10">
    <property type="entry name" value="Peptide methionine sulphoxide reductase MsrA"/>
    <property type="match status" value="1"/>
</dbReference>
<evidence type="ECO:0000313" key="9">
    <source>
        <dbReference type="Proteomes" id="UP000266861"/>
    </source>
</evidence>
<dbReference type="Pfam" id="PF01625">
    <property type="entry name" value="PMSR"/>
    <property type="match status" value="1"/>
</dbReference>
<dbReference type="Proteomes" id="UP000266861">
    <property type="component" value="Unassembled WGS sequence"/>
</dbReference>
<evidence type="ECO:0000256" key="2">
    <source>
        <dbReference type="ARBA" id="ARBA00012502"/>
    </source>
</evidence>
<feature type="domain" description="Peptide methionine sulphoxide reductase MsrA" evidence="7">
    <location>
        <begin position="41"/>
        <end position="200"/>
    </location>
</feature>
<dbReference type="InterPro" id="IPR002569">
    <property type="entry name" value="Met_Sox_Rdtase_MsrA_dom"/>
</dbReference>
<dbReference type="PANTHER" id="PTHR43774:SF1">
    <property type="entry name" value="PEPTIDE METHIONINE SULFOXIDE REDUCTASE MSRA 2"/>
    <property type="match status" value="1"/>
</dbReference>
<keyword evidence="3" id="KW-0560">Oxidoreductase</keyword>
<dbReference type="PANTHER" id="PTHR43774">
    <property type="entry name" value="PEPTIDE METHIONINE SULFOXIDE REDUCTASE"/>
    <property type="match status" value="1"/>
</dbReference>
<dbReference type="HAMAP" id="MF_01401">
    <property type="entry name" value="MsrA"/>
    <property type="match status" value="1"/>
</dbReference>
<comment type="similarity">
    <text evidence="1">Belongs to the MsrA Met sulfoxide reductase family.</text>
</comment>
<comment type="caution">
    <text evidence="8">The sequence shown here is derived from an EMBL/GenBank/DDBJ whole genome shotgun (WGS) entry which is preliminary data.</text>
</comment>